<evidence type="ECO:0000259" key="4">
    <source>
        <dbReference type="PROSITE" id="PS01124"/>
    </source>
</evidence>
<dbReference type="AlphaFoldDB" id="A0A1B2DU38"/>
<dbReference type="PANTHER" id="PTHR43280">
    <property type="entry name" value="ARAC-FAMILY TRANSCRIPTIONAL REGULATOR"/>
    <property type="match status" value="1"/>
</dbReference>
<keyword evidence="3" id="KW-0804">Transcription</keyword>
<evidence type="ECO:0000256" key="3">
    <source>
        <dbReference type="ARBA" id="ARBA00023163"/>
    </source>
</evidence>
<dbReference type="Pfam" id="PF02311">
    <property type="entry name" value="AraC_binding"/>
    <property type="match status" value="1"/>
</dbReference>
<dbReference type="GO" id="GO:0043565">
    <property type="term" value="F:sequence-specific DNA binding"/>
    <property type="evidence" value="ECO:0007669"/>
    <property type="project" value="InterPro"/>
</dbReference>
<dbReference type="Gene3D" id="2.60.120.280">
    <property type="entry name" value="Regulatory protein AraC"/>
    <property type="match status" value="1"/>
</dbReference>
<keyword evidence="1" id="KW-0805">Transcription regulation</keyword>
<dbReference type="GO" id="GO:0003700">
    <property type="term" value="F:DNA-binding transcription factor activity"/>
    <property type="evidence" value="ECO:0007669"/>
    <property type="project" value="InterPro"/>
</dbReference>
<dbReference type="EMBL" id="CP016809">
    <property type="protein sequence ID" value="ANY71226.1"/>
    <property type="molecule type" value="Genomic_DNA"/>
</dbReference>
<dbReference type="KEGG" id="pib:BBD41_00720"/>
<dbReference type="PROSITE" id="PS01124">
    <property type="entry name" value="HTH_ARAC_FAMILY_2"/>
    <property type="match status" value="1"/>
</dbReference>
<name>A0A1B2DU38_9BACL</name>
<evidence type="ECO:0000256" key="1">
    <source>
        <dbReference type="ARBA" id="ARBA00023015"/>
    </source>
</evidence>
<dbReference type="SUPFAM" id="SSF51215">
    <property type="entry name" value="Regulatory protein AraC"/>
    <property type="match status" value="1"/>
</dbReference>
<dbReference type="SUPFAM" id="SSF46689">
    <property type="entry name" value="Homeodomain-like"/>
    <property type="match status" value="2"/>
</dbReference>
<accession>A0A1B2DU38</accession>
<feature type="domain" description="HTH araC/xylS-type" evidence="4">
    <location>
        <begin position="163"/>
        <end position="261"/>
    </location>
</feature>
<dbReference type="SMART" id="SM00342">
    <property type="entry name" value="HTH_ARAC"/>
    <property type="match status" value="1"/>
</dbReference>
<keyword evidence="2" id="KW-0238">DNA-binding</keyword>
<evidence type="ECO:0000313" key="5">
    <source>
        <dbReference type="EMBL" id="ANY71226.1"/>
    </source>
</evidence>
<organism evidence="5">
    <name type="scientific">Paenibacillus ihbetae</name>
    <dbReference type="NCBI Taxonomy" id="1870820"/>
    <lineage>
        <taxon>Bacteria</taxon>
        <taxon>Bacillati</taxon>
        <taxon>Bacillota</taxon>
        <taxon>Bacilli</taxon>
        <taxon>Bacillales</taxon>
        <taxon>Paenibacillaceae</taxon>
        <taxon>Paenibacillus</taxon>
    </lineage>
</organism>
<gene>
    <name evidence="5" type="ORF">BBD41_00720</name>
</gene>
<dbReference type="Gene3D" id="1.10.10.60">
    <property type="entry name" value="Homeodomain-like"/>
    <property type="match status" value="2"/>
</dbReference>
<sequence>MVDNLKQHGAQDRGVLIGHFRENENYAMTRPNGIDDWLIFYTIEGGGYLRTPAGEKTCGPGDVAVIRRGVPHTYGTIAGGVWHFMWAHFQRLPETTLMPDDEAWVCKMPNGTIQRRVLRIFRTLLHDFRDRGKLWQELCENQLSSLLLLVAEQLADRHDPRVSQVLRILSVRMQEPLTIDELAAAVRLSASRLSHLFKAETGQTILETLNGMRLEQAALLMTHAGRTASEAAVDVGFQSYNHFAALFRKRYGVGPANFRRKGTAAN</sequence>
<protein>
    <submittedName>
        <fullName evidence="5">AraC family transcriptional regulator</fullName>
    </submittedName>
</protein>
<dbReference type="InterPro" id="IPR037923">
    <property type="entry name" value="HTH-like"/>
</dbReference>
<reference evidence="5" key="1">
    <citation type="submission" date="2016-08" db="EMBL/GenBank/DDBJ databases">
        <title>Complete Genome Seqeunce of Paenibacillus sp. nov. IHBB 9852 from high altitute lake of Indian trans-Himalayas.</title>
        <authorList>
            <person name="Kiran S."/>
            <person name="Swarnkar M.K."/>
            <person name="Rana A."/>
            <person name="Tewari R."/>
            <person name="Gulati A."/>
        </authorList>
    </citation>
    <scope>NUCLEOTIDE SEQUENCE [LARGE SCALE GENOMIC DNA]</scope>
    <source>
        <strain evidence="5">IHBB 9852</strain>
    </source>
</reference>
<dbReference type="InterPro" id="IPR018060">
    <property type="entry name" value="HTH_AraC"/>
</dbReference>
<dbReference type="InterPro" id="IPR003313">
    <property type="entry name" value="AraC-bd"/>
</dbReference>
<evidence type="ECO:0000256" key="2">
    <source>
        <dbReference type="ARBA" id="ARBA00023125"/>
    </source>
</evidence>
<dbReference type="Pfam" id="PF12833">
    <property type="entry name" value="HTH_18"/>
    <property type="match status" value="1"/>
</dbReference>
<dbReference type="RefSeq" id="WP_099476384.1">
    <property type="nucleotide sequence ID" value="NZ_CP016809.1"/>
</dbReference>
<dbReference type="PANTHER" id="PTHR43280:SF2">
    <property type="entry name" value="HTH-TYPE TRANSCRIPTIONAL REGULATOR EXSA"/>
    <property type="match status" value="1"/>
</dbReference>
<proteinExistence type="predicted"/>
<dbReference type="InterPro" id="IPR009057">
    <property type="entry name" value="Homeodomain-like_sf"/>
</dbReference>